<comment type="caution">
    <text evidence="3">The sequence shown here is derived from an EMBL/GenBank/DDBJ whole genome shotgun (WGS) entry which is preliminary data.</text>
</comment>
<dbReference type="Proteomes" id="UP000187485">
    <property type="component" value="Unassembled WGS sequence"/>
</dbReference>
<dbReference type="InterPro" id="IPR018376">
    <property type="entry name" value="Enoyl-CoA_hyd/isom_CS"/>
</dbReference>
<evidence type="ECO:0000256" key="1">
    <source>
        <dbReference type="ARBA" id="ARBA00005254"/>
    </source>
</evidence>
<accession>A0A1L8CY69</accession>
<dbReference type="CDD" id="cd06558">
    <property type="entry name" value="crotonase-like"/>
    <property type="match status" value="1"/>
</dbReference>
<proteinExistence type="inferred from homology"/>
<dbReference type="PANTHER" id="PTHR43459">
    <property type="entry name" value="ENOYL-COA HYDRATASE"/>
    <property type="match status" value="1"/>
</dbReference>
<dbReference type="GO" id="GO:0003824">
    <property type="term" value="F:catalytic activity"/>
    <property type="evidence" value="ECO:0007669"/>
    <property type="project" value="InterPro"/>
</dbReference>
<dbReference type="Gene3D" id="1.10.12.10">
    <property type="entry name" value="Lyase 2-enoyl-coa Hydratase, Chain A, domain 2"/>
    <property type="match status" value="1"/>
</dbReference>
<dbReference type="PANTHER" id="PTHR43459:SF1">
    <property type="entry name" value="EG:BACN32G11.4 PROTEIN"/>
    <property type="match status" value="1"/>
</dbReference>
<protein>
    <recommendedName>
        <fullName evidence="5">Enoyl-CoA hydratase</fullName>
    </recommendedName>
</protein>
<dbReference type="STRING" id="870242.cpu_23820"/>
<evidence type="ECO:0008006" key="5">
    <source>
        <dbReference type="Google" id="ProtNLM"/>
    </source>
</evidence>
<dbReference type="InterPro" id="IPR014748">
    <property type="entry name" value="Enoyl-CoA_hydra_C"/>
</dbReference>
<dbReference type="RefSeq" id="WP_075860272.1">
    <property type="nucleotide sequence ID" value="NZ_BDJK01000059.1"/>
</dbReference>
<evidence type="ECO:0000313" key="4">
    <source>
        <dbReference type="Proteomes" id="UP000187485"/>
    </source>
</evidence>
<dbReference type="OrthoDB" id="9775794at2"/>
<comment type="similarity">
    <text evidence="1 2">Belongs to the enoyl-CoA hydratase/isomerase family.</text>
</comment>
<evidence type="ECO:0000256" key="2">
    <source>
        <dbReference type="RuleBase" id="RU003707"/>
    </source>
</evidence>
<dbReference type="EMBL" id="BDJK01000059">
    <property type="protein sequence ID" value="GAV23872.1"/>
    <property type="molecule type" value="Genomic_DNA"/>
</dbReference>
<dbReference type="Pfam" id="PF00378">
    <property type="entry name" value="ECH_1"/>
    <property type="match status" value="1"/>
</dbReference>
<dbReference type="InterPro" id="IPR029045">
    <property type="entry name" value="ClpP/crotonase-like_dom_sf"/>
</dbReference>
<name>A0A1L8CY69_9THEO</name>
<dbReference type="InterPro" id="IPR001753">
    <property type="entry name" value="Enoyl-CoA_hydra/iso"/>
</dbReference>
<gene>
    <name evidence="3" type="ORF">cpu_23820</name>
</gene>
<dbReference type="Gene3D" id="3.90.226.10">
    <property type="entry name" value="2-enoyl-CoA Hydratase, Chain A, domain 1"/>
    <property type="match status" value="1"/>
</dbReference>
<reference evidence="4" key="1">
    <citation type="submission" date="2016-12" db="EMBL/GenBank/DDBJ databases">
        <title>Draft Genome Sequences od Carboxydothermus pertinax and islandicus, Hydrogenogenic Carboxydotrophic Bacteria.</title>
        <authorList>
            <person name="Fukuyama Y."/>
            <person name="Ohmae K."/>
            <person name="Yoneda Y."/>
            <person name="Yoshida T."/>
            <person name="Sako Y."/>
        </authorList>
    </citation>
    <scope>NUCLEOTIDE SEQUENCE [LARGE SCALE GENOMIC DNA]</scope>
    <source>
        <strain evidence="4">Ug1</strain>
    </source>
</reference>
<evidence type="ECO:0000313" key="3">
    <source>
        <dbReference type="EMBL" id="GAV23872.1"/>
    </source>
</evidence>
<dbReference type="PROSITE" id="PS00166">
    <property type="entry name" value="ENOYL_COA_HYDRATASE"/>
    <property type="match status" value="1"/>
</dbReference>
<sequence>MGNTVLFEQNGKVGIITLNRPEVVNAVNEEMQVELAEILLQVKNNENIRAVVLTGAGPGFCAGGDVKRMLANFAKTPADQRATLMENLVHNWLTLLINLEKPVISAVHGYAVGAGLSIALATDIIIAARSTIFSMAFAQVGLLPDLSGLFFMARTLGVHRAKELIFTADRFSAEKAYELGIVNRVVDDDLYLDEAMNLAKQLAEGPTRAYGYAKKLLHLAPSLDLNTFFEYERLYQSLVAETEDYREGVNAFIEKRPPKFKGR</sequence>
<organism evidence="3 4">
    <name type="scientific">Carboxydothermus pertinax</name>
    <dbReference type="NCBI Taxonomy" id="870242"/>
    <lineage>
        <taxon>Bacteria</taxon>
        <taxon>Bacillati</taxon>
        <taxon>Bacillota</taxon>
        <taxon>Clostridia</taxon>
        <taxon>Thermoanaerobacterales</taxon>
        <taxon>Thermoanaerobacteraceae</taxon>
        <taxon>Carboxydothermus</taxon>
    </lineage>
</organism>
<dbReference type="SUPFAM" id="SSF52096">
    <property type="entry name" value="ClpP/crotonase"/>
    <property type="match status" value="1"/>
</dbReference>
<dbReference type="AlphaFoldDB" id="A0A1L8CY69"/>
<keyword evidence="4" id="KW-1185">Reference proteome</keyword>